<evidence type="ECO:0000256" key="1">
    <source>
        <dbReference type="SAM" id="SignalP"/>
    </source>
</evidence>
<proteinExistence type="predicted"/>
<evidence type="ECO:0000313" key="3">
    <source>
        <dbReference type="Proteomes" id="UP000176562"/>
    </source>
</evidence>
<dbReference type="AlphaFoldDB" id="A0A1D9MEQ6"/>
<feature type="chain" id="PRO_5009443668" description="Excinuclease ABC subunit B" evidence="1">
    <location>
        <begin position="23"/>
        <end position="134"/>
    </location>
</feature>
<dbReference type="KEGG" id="rhp:LPB142_13635"/>
<dbReference type="PROSITE" id="PS51257">
    <property type="entry name" value="PROKAR_LIPOPROTEIN"/>
    <property type="match status" value="1"/>
</dbReference>
<dbReference type="RefSeq" id="WP_071166696.1">
    <property type="nucleotide sequence ID" value="NZ_CP017781.1"/>
</dbReference>
<dbReference type="EMBL" id="CP017781">
    <property type="protein sequence ID" value="AOZ70229.1"/>
    <property type="molecule type" value="Genomic_DNA"/>
</dbReference>
<protein>
    <recommendedName>
        <fullName evidence="4">Excinuclease ABC subunit B</fullName>
    </recommendedName>
</protein>
<name>A0A1D9MEQ6_9RHOB</name>
<keyword evidence="3" id="KW-1185">Reference proteome</keyword>
<organism evidence="2 3">
    <name type="scientific">Rhodobacter xanthinilyticus</name>
    <dbReference type="NCBI Taxonomy" id="1850250"/>
    <lineage>
        <taxon>Bacteria</taxon>
        <taxon>Pseudomonadati</taxon>
        <taxon>Pseudomonadota</taxon>
        <taxon>Alphaproteobacteria</taxon>
        <taxon>Rhodobacterales</taxon>
        <taxon>Rhodobacter group</taxon>
        <taxon>Rhodobacter</taxon>
    </lineage>
</organism>
<feature type="signal peptide" evidence="1">
    <location>
        <begin position="1"/>
        <end position="22"/>
    </location>
</feature>
<keyword evidence="1" id="KW-0732">Signal</keyword>
<sequence length="134" mass="14826">MRLALASLAALALLAACGTPQEQCIYRATRETQNLERLLAEVEGNLARGYAWESYEVPVTRWEVCGTRTITRPNGTVIEKPERCLVEDTITRQRQIAIDPGAEERKAAGLRAKIRAIGPQMRANIAACKATYPE</sequence>
<evidence type="ECO:0000313" key="2">
    <source>
        <dbReference type="EMBL" id="AOZ70229.1"/>
    </source>
</evidence>
<evidence type="ECO:0008006" key="4">
    <source>
        <dbReference type="Google" id="ProtNLM"/>
    </source>
</evidence>
<gene>
    <name evidence="2" type="ORF">LPB142_13635</name>
</gene>
<reference evidence="2 3" key="1">
    <citation type="submission" date="2016-10" db="EMBL/GenBank/DDBJ databases">
        <title>Rhodobacter sp. LPB0142, isolated from sea water.</title>
        <authorList>
            <person name="Kim E."/>
            <person name="Yi H."/>
        </authorList>
    </citation>
    <scope>NUCLEOTIDE SEQUENCE [LARGE SCALE GENOMIC DNA]</scope>
    <source>
        <strain evidence="2 3">LPB0142</strain>
    </source>
</reference>
<accession>A0A1D9MEQ6</accession>
<dbReference type="Proteomes" id="UP000176562">
    <property type="component" value="Chromosome"/>
</dbReference>
<dbReference type="STRING" id="1850250.LPB142_13635"/>